<dbReference type="GO" id="GO:0046872">
    <property type="term" value="F:metal ion binding"/>
    <property type="evidence" value="ECO:0007669"/>
    <property type="project" value="UniProtKB-KW"/>
</dbReference>
<dbReference type="Gene3D" id="3.40.50.1370">
    <property type="entry name" value="Aspartate/ornithine carbamoyltransferase"/>
    <property type="match status" value="2"/>
</dbReference>
<comment type="catalytic activity">
    <reaction evidence="7">
        <text>carbamoyl phosphate + L-aspartate = N-carbamoyl-L-aspartate + phosphate + H(+)</text>
        <dbReference type="Rhea" id="RHEA:20013"/>
        <dbReference type="ChEBI" id="CHEBI:15378"/>
        <dbReference type="ChEBI" id="CHEBI:29991"/>
        <dbReference type="ChEBI" id="CHEBI:32814"/>
        <dbReference type="ChEBI" id="CHEBI:43474"/>
        <dbReference type="ChEBI" id="CHEBI:58228"/>
        <dbReference type="EC" id="2.1.3.2"/>
    </reaction>
</comment>
<dbReference type="GO" id="GO:0044205">
    <property type="term" value="P:'de novo' UMP biosynthetic process"/>
    <property type="evidence" value="ECO:0007669"/>
    <property type="project" value="UniProtKB-UniPathway"/>
</dbReference>
<dbReference type="InterPro" id="IPR006132">
    <property type="entry name" value="Asp/Orn_carbamoyltranf_P-bd"/>
</dbReference>
<dbReference type="NCBIfam" id="TIGR00670">
    <property type="entry name" value="asp_carb_tr"/>
    <property type="match status" value="1"/>
</dbReference>
<dbReference type="InterPro" id="IPR020545">
    <property type="entry name" value="Asp_carbamoyltransf_reg_N"/>
</dbReference>
<dbReference type="EC" id="2.1.3.2" evidence="2 8"/>
<feature type="domain" description="Aspartate/ornithine carbamoyltransferase carbamoyl-P binding" evidence="11">
    <location>
        <begin position="8"/>
        <end position="165"/>
    </location>
</feature>
<evidence type="ECO:0000256" key="3">
    <source>
        <dbReference type="ARBA" id="ARBA00022679"/>
    </source>
</evidence>
<gene>
    <name evidence="13" type="primary">pyrB</name>
    <name evidence="13" type="ORF">X929_04105</name>
</gene>
<feature type="domain" description="Aspartate carbamoyltransferase regulatory subunit N-terminal" evidence="10">
    <location>
        <begin position="373"/>
        <end position="467"/>
    </location>
</feature>
<dbReference type="InterPro" id="IPR036901">
    <property type="entry name" value="Asp/Orn_carbamoylTrfase_sf"/>
</dbReference>
<proteinExistence type="predicted"/>
<feature type="domain" description="Aspartate carbamoyltransferase regulatory subunit C-terminal" evidence="12">
    <location>
        <begin position="473"/>
        <end position="522"/>
    </location>
</feature>
<evidence type="ECO:0000313" key="14">
    <source>
        <dbReference type="Proteomes" id="UP000236434"/>
    </source>
</evidence>
<dbReference type="AlphaFoldDB" id="A0A2K1P0K4"/>
<evidence type="ECO:0000256" key="1">
    <source>
        <dbReference type="ARBA" id="ARBA00004852"/>
    </source>
</evidence>
<dbReference type="InterPro" id="IPR036793">
    <property type="entry name" value="Asp_carbatrfase_reg_N_sf"/>
</dbReference>
<reference evidence="13 14" key="1">
    <citation type="submission" date="2013-12" db="EMBL/GenBank/DDBJ databases">
        <title>Comparative genomics of Petrotoga isolates.</title>
        <authorList>
            <person name="Nesbo C.L."/>
            <person name="Charchuk R."/>
            <person name="Chow K."/>
        </authorList>
    </citation>
    <scope>NUCLEOTIDE SEQUENCE [LARGE SCALE GENOMIC DNA]</scope>
    <source>
        <strain evidence="13 14">DSM 13574</strain>
    </source>
</reference>
<dbReference type="OrthoDB" id="9802587at2"/>
<evidence type="ECO:0000259" key="12">
    <source>
        <dbReference type="Pfam" id="PF02748"/>
    </source>
</evidence>
<dbReference type="Pfam" id="PF02748">
    <property type="entry name" value="PyrI_C"/>
    <property type="match status" value="1"/>
</dbReference>
<evidence type="ECO:0000256" key="8">
    <source>
        <dbReference type="NCBIfam" id="TIGR00670"/>
    </source>
</evidence>
<dbReference type="InterPro" id="IPR002082">
    <property type="entry name" value="Asp_carbamoyltransf"/>
</dbReference>
<dbReference type="GO" id="GO:0006520">
    <property type="term" value="P:amino acid metabolic process"/>
    <property type="evidence" value="ECO:0007669"/>
    <property type="project" value="InterPro"/>
</dbReference>
<sequence>MKNDFLGRSLTVMNDLTVEEQLFLYNQTKRLKTKWANKEDLSEFQIKNQTGIYIVFLEPSTRTKESFVNASKFHKNAKTNIFESEHSSFNKKESYIDTFNMLTGYSDYSIFIIRSKLEGTCKLLDEKVSEFASRHNLPYPSFINAGDGKHEHPTQEILDEFTFLEQMNFNNDHIHIALIGDLLHGRTVHSKVEGLKIFKNVEVDLIAPEELQMPKHYISKMRQKGYNVRIFSSIEEYLKQDKKANIWYFTRLQLERMGEDILEKEHILRKSVTFTKEFLPLISENVKFYHPLPRHKTFPTIPTFLDPLPLNGWEKQAINGYWTRIILLSMFGGALTAPFDTSRKNVEINEEDFVISAPIKDGKKGLLSEGKRGIKPIENGTVIDHIAKGQNPEKIYETIMKIRKILKFYNIDSADGIFRSADGRLKGYISLPDVHLSKKEIKKLSAISPNTTVNIIENARVKEKYRISLPPIIYGFEELRCKNENCITNPQNNENVQVSFVRNEDNELICEYCETAHTFEEIWSF</sequence>
<dbReference type="InterPro" id="IPR006131">
    <property type="entry name" value="Asp_carbamoyltransf_Asp/Orn-bd"/>
</dbReference>
<evidence type="ECO:0000259" key="9">
    <source>
        <dbReference type="Pfam" id="PF00185"/>
    </source>
</evidence>
<evidence type="ECO:0000313" key="13">
    <source>
        <dbReference type="EMBL" id="PNR96316.1"/>
    </source>
</evidence>
<dbReference type="PROSITE" id="PS00097">
    <property type="entry name" value="CARBAMOYLTRANSFERASE"/>
    <property type="match status" value="1"/>
</dbReference>
<dbReference type="GO" id="GO:0009347">
    <property type="term" value="C:aspartate carbamoyltransferase complex"/>
    <property type="evidence" value="ECO:0007669"/>
    <property type="project" value="InterPro"/>
</dbReference>
<keyword evidence="4" id="KW-0479">Metal-binding</keyword>
<feature type="domain" description="Aspartate/ornithine carbamoyltransferase Asp/Orn-binding" evidence="9">
    <location>
        <begin position="173"/>
        <end position="297"/>
    </location>
</feature>
<protein>
    <recommendedName>
        <fullName evidence="2 8">Aspartate carbamoyltransferase</fullName>
        <ecNumber evidence="2 8">2.1.3.2</ecNumber>
    </recommendedName>
</protein>
<dbReference type="InterPro" id="IPR006130">
    <property type="entry name" value="Asp/Orn_carbamoylTrfase"/>
</dbReference>
<keyword evidence="5" id="KW-0862">Zinc</keyword>
<comment type="caution">
    <text evidence="13">The sequence shown here is derived from an EMBL/GenBank/DDBJ whole genome shotgun (WGS) entry which is preliminary data.</text>
</comment>
<dbReference type="UniPathway" id="UPA00070">
    <property type="reaction ID" value="UER00116"/>
</dbReference>
<evidence type="ECO:0000256" key="5">
    <source>
        <dbReference type="ARBA" id="ARBA00022833"/>
    </source>
</evidence>
<evidence type="ECO:0000256" key="4">
    <source>
        <dbReference type="ARBA" id="ARBA00022723"/>
    </source>
</evidence>
<evidence type="ECO:0000259" key="11">
    <source>
        <dbReference type="Pfam" id="PF02729"/>
    </source>
</evidence>
<evidence type="ECO:0000259" key="10">
    <source>
        <dbReference type="Pfam" id="PF01948"/>
    </source>
</evidence>
<evidence type="ECO:0000256" key="6">
    <source>
        <dbReference type="ARBA" id="ARBA00022975"/>
    </source>
</evidence>
<dbReference type="SUPFAM" id="SSF54893">
    <property type="entry name" value="Aspartate carbamoyltransferase, Regulatory-chain, N-terminal domain"/>
    <property type="match status" value="1"/>
</dbReference>
<comment type="pathway">
    <text evidence="1">Pyrimidine metabolism; UMP biosynthesis via de novo pathway; (S)-dihydroorotate from bicarbonate: step 2/3.</text>
</comment>
<dbReference type="Pfam" id="PF01948">
    <property type="entry name" value="PyrI"/>
    <property type="match status" value="1"/>
</dbReference>
<dbReference type="Pfam" id="PF02729">
    <property type="entry name" value="OTCace_N"/>
    <property type="match status" value="1"/>
</dbReference>
<evidence type="ECO:0000256" key="7">
    <source>
        <dbReference type="ARBA" id="ARBA00048859"/>
    </source>
</evidence>
<evidence type="ECO:0000256" key="2">
    <source>
        <dbReference type="ARBA" id="ARBA00013008"/>
    </source>
</evidence>
<dbReference type="NCBIfam" id="NF009916">
    <property type="entry name" value="PRK13376.1"/>
    <property type="match status" value="1"/>
</dbReference>
<dbReference type="GO" id="GO:0016597">
    <property type="term" value="F:amino acid binding"/>
    <property type="evidence" value="ECO:0007669"/>
    <property type="project" value="InterPro"/>
</dbReference>
<dbReference type="RefSeq" id="WP_103066765.1">
    <property type="nucleotide sequence ID" value="NZ_AZRL01000012.1"/>
</dbReference>
<dbReference type="GO" id="GO:0004070">
    <property type="term" value="F:aspartate carbamoyltransferase activity"/>
    <property type="evidence" value="ECO:0007669"/>
    <property type="project" value="UniProtKB-UniRule"/>
</dbReference>
<dbReference type="InterPro" id="IPR002801">
    <property type="entry name" value="Asp_carbamoylTrfase_reg"/>
</dbReference>
<dbReference type="EMBL" id="AZRL01000012">
    <property type="protein sequence ID" value="PNR96316.1"/>
    <property type="molecule type" value="Genomic_DNA"/>
</dbReference>
<dbReference type="PANTHER" id="PTHR35805:SF1">
    <property type="entry name" value="ASPARTATE CARBAMOYLTRANSFERASE REGULATORY CHAIN"/>
    <property type="match status" value="1"/>
</dbReference>
<name>A0A2K1P0K4_9BACT</name>
<dbReference type="InterPro" id="IPR036792">
    <property type="entry name" value="Asp_carbatrfase_reg_C_sf"/>
</dbReference>
<dbReference type="PRINTS" id="PR00101">
    <property type="entry name" value="ATCASE"/>
</dbReference>
<dbReference type="Gene3D" id="3.30.70.140">
    <property type="entry name" value="Aspartate carbamoyltransferase regulatory subunit, N-terminal domain"/>
    <property type="match status" value="1"/>
</dbReference>
<dbReference type="PANTHER" id="PTHR35805">
    <property type="entry name" value="ASPARTATE CARBAMOYLTRANSFERASE REGULATORY CHAIN"/>
    <property type="match status" value="1"/>
</dbReference>
<keyword evidence="3 13" id="KW-0808">Transferase</keyword>
<dbReference type="GO" id="GO:0006207">
    <property type="term" value="P:'de novo' pyrimidine nucleobase biosynthetic process"/>
    <property type="evidence" value="ECO:0007669"/>
    <property type="project" value="InterPro"/>
</dbReference>
<dbReference type="SUPFAM" id="SSF57825">
    <property type="entry name" value="Aspartate carbamoyltransferase, Regulatory-chain, C-terminal domain"/>
    <property type="match status" value="1"/>
</dbReference>
<dbReference type="Gene3D" id="2.30.30.20">
    <property type="entry name" value="Aspartate carbamoyltransferase regulatory subunit, C-terminal domain"/>
    <property type="match status" value="1"/>
</dbReference>
<dbReference type="Pfam" id="PF00185">
    <property type="entry name" value="OTCace"/>
    <property type="match status" value="1"/>
</dbReference>
<dbReference type="InterPro" id="IPR020542">
    <property type="entry name" value="Asp_carbamoyltrfase_reg_C"/>
</dbReference>
<dbReference type="SUPFAM" id="SSF53671">
    <property type="entry name" value="Aspartate/ornithine carbamoyltransferase"/>
    <property type="match status" value="1"/>
</dbReference>
<keyword evidence="6" id="KW-0665">Pyrimidine biosynthesis</keyword>
<organism evidence="13 14">
    <name type="scientific">Petrotoga olearia DSM 13574</name>
    <dbReference type="NCBI Taxonomy" id="1122955"/>
    <lineage>
        <taxon>Bacteria</taxon>
        <taxon>Thermotogati</taxon>
        <taxon>Thermotogota</taxon>
        <taxon>Thermotogae</taxon>
        <taxon>Petrotogales</taxon>
        <taxon>Petrotogaceae</taxon>
        <taxon>Petrotoga</taxon>
    </lineage>
</organism>
<dbReference type="Proteomes" id="UP000236434">
    <property type="component" value="Unassembled WGS sequence"/>
</dbReference>
<accession>A0A2K1P0K4</accession>